<name>A0AAW2ZIG9_9EUKA</name>
<reference evidence="6 7" key="1">
    <citation type="submission" date="2024-03" db="EMBL/GenBank/DDBJ databases">
        <title>The Acrasis kona genome and developmental transcriptomes reveal deep origins of eukaryotic multicellular pathways.</title>
        <authorList>
            <person name="Sheikh S."/>
            <person name="Fu C.-J."/>
            <person name="Brown M.W."/>
            <person name="Baldauf S.L."/>
        </authorList>
    </citation>
    <scope>NUCLEOTIDE SEQUENCE [LARGE SCALE GENOMIC DNA]</scope>
    <source>
        <strain evidence="6 7">ATCC MYA-3509</strain>
    </source>
</reference>
<dbReference type="CDD" id="cd16922">
    <property type="entry name" value="HATPase_EvgS-ArcB-TorS-like"/>
    <property type="match status" value="1"/>
</dbReference>
<dbReference type="Proteomes" id="UP001431209">
    <property type="component" value="Unassembled WGS sequence"/>
</dbReference>
<dbReference type="SUPFAM" id="SSF52172">
    <property type="entry name" value="CheY-like"/>
    <property type="match status" value="1"/>
</dbReference>
<keyword evidence="3" id="KW-0472">Membrane</keyword>
<dbReference type="InterPro" id="IPR003594">
    <property type="entry name" value="HATPase_dom"/>
</dbReference>
<evidence type="ECO:0000313" key="7">
    <source>
        <dbReference type="Proteomes" id="UP001431209"/>
    </source>
</evidence>
<dbReference type="Pfam" id="PF00512">
    <property type="entry name" value="HisKA"/>
    <property type="match status" value="1"/>
</dbReference>
<dbReference type="PANTHER" id="PTHR45339">
    <property type="entry name" value="HYBRID SIGNAL TRANSDUCTION HISTIDINE KINASE J"/>
    <property type="match status" value="1"/>
</dbReference>
<keyword evidence="7" id="KW-1185">Reference proteome</keyword>
<dbReference type="SUPFAM" id="SSF55874">
    <property type="entry name" value="ATPase domain of HSP90 chaperone/DNA topoisomerase II/histidine kinase"/>
    <property type="match status" value="1"/>
</dbReference>
<feature type="transmembrane region" description="Helical" evidence="3">
    <location>
        <begin position="113"/>
        <end position="131"/>
    </location>
</feature>
<dbReference type="PROSITE" id="PS50110">
    <property type="entry name" value="RESPONSE_REGULATORY"/>
    <property type="match status" value="1"/>
</dbReference>
<dbReference type="SUPFAM" id="SSF47384">
    <property type="entry name" value="Homodimeric domain of signal transducing histidine kinase"/>
    <property type="match status" value="1"/>
</dbReference>
<dbReference type="GO" id="GO:0000155">
    <property type="term" value="F:phosphorelay sensor kinase activity"/>
    <property type="evidence" value="ECO:0007669"/>
    <property type="project" value="InterPro"/>
</dbReference>
<dbReference type="InterPro" id="IPR004358">
    <property type="entry name" value="Sig_transdc_His_kin-like_C"/>
</dbReference>
<keyword evidence="3" id="KW-1133">Transmembrane helix</keyword>
<feature type="transmembrane region" description="Helical" evidence="3">
    <location>
        <begin position="165"/>
        <end position="186"/>
    </location>
</feature>
<dbReference type="Gene3D" id="3.40.50.2300">
    <property type="match status" value="1"/>
</dbReference>
<feature type="domain" description="Response regulatory" evidence="5">
    <location>
        <begin position="629"/>
        <end position="749"/>
    </location>
</feature>
<dbReference type="AlphaFoldDB" id="A0AAW2ZIG9"/>
<organism evidence="6 7">
    <name type="scientific">Acrasis kona</name>
    <dbReference type="NCBI Taxonomy" id="1008807"/>
    <lineage>
        <taxon>Eukaryota</taxon>
        <taxon>Discoba</taxon>
        <taxon>Heterolobosea</taxon>
        <taxon>Tetramitia</taxon>
        <taxon>Eutetramitia</taxon>
        <taxon>Acrasidae</taxon>
        <taxon>Acrasis</taxon>
    </lineage>
</organism>
<feature type="transmembrane region" description="Helical" evidence="3">
    <location>
        <begin position="57"/>
        <end position="75"/>
    </location>
</feature>
<dbReference type="Pfam" id="PF00072">
    <property type="entry name" value="Response_reg"/>
    <property type="match status" value="1"/>
</dbReference>
<keyword evidence="1 2" id="KW-0597">Phosphoprotein</keyword>
<dbReference type="CDD" id="cd17546">
    <property type="entry name" value="REC_hyHK_CKI1_RcsC-like"/>
    <property type="match status" value="1"/>
</dbReference>
<sequence length="750" mass="83628">MKSGTRVYNNHDQPLADCKSRQDLLNEVVTDTTNYYAPFVILTCSVCAFSSDDPKKFIYSVIFTYSITTIIMIMYKKYLHLLPSKIQVAFTILRTIMINLATINLQVTAGVNAPGYLLYIFSLWVGTLSLARFSDNPLVLVSGISIRVVTNFVTMYLMEHDSKDLVISTFLLITIGSMTLFFKSFVTRLLALEKREIQATETRRMMGLYQKLYHNAPVMFLSLDAKELRVVNYNRRGNEVLGGEVVDKHMSFTDLFATEDRDRVSDLLSRAKRSEDGTLHSVYAENDFLKLKSRGQETLHVSMCVSSFEDESSGEEMLHVILNDMSHTYQAQENISLLNHKLLEAKNAAERSSLDKSRFLAITSHELRTPLHGIISSCDLVMHTLLDEEQTKIVNVIASCSQLLVDLICKIMDFSKIEANALVLENVSFDLRKCINTACCGLSSKAKENNVIFNVNVEEDVPHYVCGDNVRLSQVLVNLVGNALKFTNSKGHVDVLVDCRPSYTPSFHTIRFIVKDTGIGISNESVSALFRDFSQVDTSTTRRFGGTGLGLAISKRIACLMNGDITVDSKLGVGSTFTFECLLGFSPPIPIAPDTPQSPITPIYTPQDYFSPPTRECYSICDFSFSKLRVLVAEDNAINQIVMTKMLNKLGVTNVTIVENGLEAVNCFKSNTFDLVLMDGSMPIMDGYQSCKSIRKYEKEMSLRKVPVIAVTANATDRLGELCIEAGMSSYLTKPVVSSALQTAILNTFN</sequence>
<dbReference type="Gene3D" id="3.30.565.10">
    <property type="entry name" value="Histidine kinase-like ATPase, C-terminal domain"/>
    <property type="match status" value="1"/>
</dbReference>
<dbReference type="InterPro" id="IPR036097">
    <property type="entry name" value="HisK_dim/P_sf"/>
</dbReference>
<feature type="domain" description="Histidine kinase" evidence="4">
    <location>
        <begin position="362"/>
        <end position="585"/>
    </location>
</feature>
<dbReference type="InterPro" id="IPR003661">
    <property type="entry name" value="HisK_dim/P_dom"/>
</dbReference>
<evidence type="ECO:0000256" key="3">
    <source>
        <dbReference type="SAM" id="Phobius"/>
    </source>
</evidence>
<proteinExistence type="predicted"/>
<dbReference type="InterPro" id="IPR036890">
    <property type="entry name" value="HATPase_C_sf"/>
</dbReference>
<dbReference type="PRINTS" id="PR00344">
    <property type="entry name" value="BCTRLSENSOR"/>
</dbReference>
<evidence type="ECO:0000313" key="6">
    <source>
        <dbReference type="EMBL" id="KAL0489102.1"/>
    </source>
</evidence>
<dbReference type="InterPro" id="IPR011006">
    <property type="entry name" value="CheY-like_superfamily"/>
</dbReference>
<evidence type="ECO:0000256" key="1">
    <source>
        <dbReference type="ARBA" id="ARBA00022553"/>
    </source>
</evidence>
<dbReference type="CDD" id="cd00082">
    <property type="entry name" value="HisKA"/>
    <property type="match status" value="1"/>
</dbReference>
<dbReference type="Gene3D" id="1.10.287.130">
    <property type="match status" value="1"/>
</dbReference>
<feature type="modified residue" description="4-aspartylphosphate" evidence="2">
    <location>
        <position position="679"/>
    </location>
</feature>
<evidence type="ECO:0000259" key="5">
    <source>
        <dbReference type="PROSITE" id="PS50110"/>
    </source>
</evidence>
<dbReference type="InterPro" id="IPR001789">
    <property type="entry name" value="Sig_transdc_resp-reg_receiver"/>
</dbReference>
<dbReference type="SMART" id="SM00388">
    <property type="entry name" value="HisKA"/>
    <property type="match status" value="1"/>
</dbReference>
<gene>
    <name evidence="6" type="ORF">AKO1_009023</name>
</gene>
<dbReference type="Pfam" id="PF02518">
    <property type="entry name" value="HATPase_c"/>
    <property type="match status" value="1"/>
</dbReference>
<dbReference type="PROSITE" id="PS50109">
    <property type="entry name" value="HIS_KIN"/>
    <property type="match status" value="1"/>
</dbReference>
<accession>A0AAW2ZIG9</accession>
<dbReference type="InterPro" id="IPR000014">
    <property type="entry name" value="PAS"/>
</dbReference>
<keyword evidence="3" id="KW-0812">Transmembrane</keyword>
<dbReference type="SMART" id="SM00448">
    <property type="entry name" value="REC"/>
    <property type="match status" value="1"/>
</dbReference>
<comment type="caution">
    <text evidence="6">The sequence shown here is derived from an EMBL/GenBank/DDBJ whole genome shotgun (WGS) entry which is preliminary data.</text>
</comment>
<dbReference type="EMBL" id="JAOPGA020001514">
    <property type="protein sequence ID" value="KAL0489102.1"/>
    <property type="molecule type" value="Genomic_DNA"/>
</dbReference>
<evidence type="ECO:0000259" key="4">
    <source>
        <dbReference type="PROSITE" id="PS50109"/>
    </source>
</evidence>
<evidence type="ECO:0008006" key="8">
    <source>
        <dbReference type="Google" id="ProtNLM"/>
    </source>
</evidence>
<dbReference type="Gene3D" id="3.30.450.20">
    <property type="entry name" value="PAS domain"/>
    <property type="match status" value="1"/>
</dbReference>
<protein>
    <recommendedName>
        <fullName evidence="8">Histidine kinase</fullName>
    </recommendedName>
</protein>
<dbReference type="FunFam" id="3.30.565.10:FF:000010">
    <property type="entry name" value="Sensor histidine kinase RcsC"/>
    <property type="match status" value="1"/>
</dbReference>
<evidence type="ECO:0000256" key="2">
    <source>
        <dbReference type="PROSITE-ProRule" id="PRU00169"/>
    </source>
</evidence>
<dbReference type="PANTHER" id="PTHR45339:SF3">
    <property type="entry name" value="HISTIDINE KINASE"/>
    <property type="match status" value="1"/>
</dbReference>
<dbReference type="CDD" id="cd00130">
    <property type="entry name" value="PAS"/>
    <property type="match status" value="1"/>
</dbReference>
<dbReference type="SMART" id="SM00387">
    <property type="entry name" value="HATPase_c"/>
    <property type="match status" value="1"/>
</dbReference>
<dbReference type="InterPro" id="IPR005467">
    <property type="entry name" value="His_kinase_dom"/>
</dbReference>